<organism evidence="1 2">
    <name type="scientific">Hyalomma asiaticum</name>
    <name type="common">Tick</name>
    <dbReference type="NCBI Taxonomy" id="266040"/>
    <lineage>
        <taxon>Eukaryota</taxon>
        <taxon>Metazoa</taxon>
        <taxon>Ecdysozoa</taxon>
        <taxon>Arthropoda</taxon>
        <taxon>Chelicerata</taxon>
        <taxon>Arachnida</taxon>
        <taxon>Acari</taxon>
        <taxon>Parasitiformes</taxon>
        <taxon>Ixodida</taxon>
        <taxon>Ixodoidea</taxon>
        <taxon>Ixodidae</taxon>
        <taxon>Hyalomminae</taxon>
        <taxon>Hyalomma</taxon>
    </lineage>
</organism>
<dbReference type="Proteomes" id="UP000821845">
    <property type="component" value="Chromosome 1"/>
</dbReference>
<protein>
    <submittedName>
        <fullName evidence="1">Uncharacterized protein</fullName>
    </submittedName>
</protein>
<reference evidence="1" key="1">
    <citation type="submission" date="2020-05" db="EMBL/GenBank/DDBJ databases">
        <title>Large-scale comparative analyses of tick genomes elucidate their genetic diversity and vector capacities.</title>
        <authorList>
            <person name="Jia N."/>
            <person name="Wang J."/>
            <person name="Shi W."/>
            <person name="Du L."/>
            <person name="Sun Y."/>
            <person name="Zhan W."/>
            <person name="Jiang J."/>
            <person name="Wang Q."/>
            <person name="Zhang B."/>
            <person name="Ji P."/>
            <person name="Sakyi L.B."/>
            <person name="Cui X."/>
            <person name="Yuan T."/>
            <person name="Jiang B."/>
            <person name="Yang W."/>
            <person name="Lam T.T.-Y."/>
            <person name="Chang Q."/>
            <person name="Ding S."/>
            <person name="Wang X."/>
            <person name="Zhu J."/>
            <person name="Ruan X."/>
            <person name="Zhao L."/>
            <person name="Wei J."/>
            <person name="Que T."/>
            <person name="Du C."/>
            <person name="Cheng J."/>
            <person name="Dai P."/>
            <person name="Han X."/>
            <person name="Huang E."/>
            <person name="Gao Y."/>
            <person name="Liu J."/>
            <person name="Shao H."/>
            <person name="Ye R."/>
            <person name="Li L."/>
            <person name="Wei W."/>
            <person name="Wang X."/>
            <person name="Wang C."/>
            <person name="Yang T."/>
            <person name="Huo Q."/>
            <person name="Li W."/>
            <person name="Guo W."/>
            <person name="Chen H."/>
            <person name="Zhou L."/>
            <person name="Ni X."/>
            <person name="Tian J."/>
            <person name="Zhou Y."/>
            <person name="Sheng Y."/>
            <person name="Liu T."/>
            <person name="Pan Y."/>
            <person name="Xia L."/>
            <person name="Li J."/>
            <person name="Zhao F."/>
            <person name="Cao W."/>
        </authorList>
    </citation>
    <scope>NUCLEOTIDE SEQUENCE</scope>
    <source>
        <strain evidence="1">Hyas-2018</strain>
    </source>
</reference>
<evidence type="ECO:0000313" key="1">
    <source>
        <dbReference type="EMBL" id="KAH6944160.1"/>
    </source>
</evidence>
<proteinExistence type="predicted"/>
<evidence type="ECO:0000313" key="2">
    <source>
        <dbReference type="Proteomes" id="UP000821845"/>
    </source>
</evidence>
<comment type="caution">
    <text evidence="1">The sequence shown here is derived from an EMBL/GenBank/DDBJ whole genome shotgun (WGS) entry which is preliminary data.</text>
</comment>
<accession>A0ACB7TBF7</accession>
<gene>
    <name evidence="1" type="ORF">HPB50_002116</name>
</gene>
<name>A0ACB7TBF7_HYAAI</name>
<dbReference type="EMBL" id="CM023481">
    <property type="protein sequence ID" value="KAH6944160.1"/>
    <property type="molecule type" value="Genomic_DNA"/>
</dbReference>
<keyword evidence="2" id="KW-1185">Reference proteome</keyword>
<sequence length="93" mass="9944">MSNVKEALWRGVRRCELPQRHCGLCQGGHGAMLCPTQHCCTGSLSAEPVGFQAPGKTSRHPDAGCGALDHIEWDGRLLQKTGTALAESWASLC</sequence>